<protein>
    <submittedName>
        <fullName evidence="2">Uncharacterized protein</fullName>
    </submittedName>
</protein>
<feature type="compositionally biased region" description="Polar residues" evidence="1">
    <location>
        <begin position="1"/>
        <end position="16"/>
    </location>
</feature>
<dbReference type="PANTHER" id="PTHR31672:SF13">
    <property type="entry name" value="F-BOX PROTEIN CPR30-LIKE"/>
    <property type="match status" value="1"/>
</dbReference>
<dbReference type="Proteomes" id="UP001634007">
    <property type="component" value="Unassembled WGS sequence"/>
</dbReference>
<reference evidence="2 3" key="1">
    <citation type="submission" date="2024-11" db="EMBL/GenBank/DDBJ databases">
        <title>Chromosome-level genome assembly of Eucalyptus globulus Labill. provides insights into its genome evolution.</title>
        <authorList>
            <person name="Li X."/>
        </authorList>
    </citation>
    <scope>NUCLEOTIDE SEQUENCE [LARGE SCALE GENOMIC DNA]</scope>
    <source>
        <strain evidence="2">CL2024</strain>
        <tissue evidence="2">Fresh tender leaves</tissue>
    </source>
</reference>
<comment type="caution">
    <text evidence="2">The sequence shown here is derived from an EMBL/GenBank/DDBJ whole genome shotgun (WGS) entry which is preliminary data.</text>
</comment>
<accession>A0ABD3IZ77</accession>
<evidence type="ECO:0000313" key="2">
    <source>
        <dbReference type="EMBL" id="KAL3718583.1"/>
    </source>
</evidence>
<evidence type="ECO:0000313" key="3">
    <source>
        <dbReference type="Proteomes" id="UP001634007"/>
    </source>
</evidence>
<gene>
    <name evidence="2" type="ORF">ACJRO7_003673</name>
</gene>
<dbReference type="NCBIfam" id="TIGR01640">
    <property type="entry name" value="F_box_assoc_1"/>
    <property type="match status" value="1"/>
</dbReference>
<dbReference type="PANTHER" id="PTHR31672">
    <property type="entry name" value="BNACNNG10540D PROTEIN"/>
    <property type="match status" value="1"/>
</dbReference>
<dbReference type="InterPro" id="IPR050796">
    <property type="entry name" value="SCF_F-box_component"/>
</dbReference>
<organism evidence="2 3">
    <name type="scientific">Eucalyptus globulus</name>
    <name type="common">Tasmanian blue gum</name>
    <dbReference type="NCBI Taxonomy" id="34317"/>
    <lineage>
        <taxon>Eukaryota</taxon>
        <taxon>Viridiplantae</taxon>
        <taxon>Streptophyta</taxon>
        <taxon>Embryophyta</taxon>
        <taxon>Tracheophyta</taxon>
        <taxon>Spermatophyta</taxon>
        <taxon>Magnoliopsida</taxon>
        <taxon>eudicotyledons</taxon>
        <taxon>Gunneridae</taxon>
        <taxon>Pentapetalae</taxon>
        <taxon>rosids</taxon>
        <taxon>malvids</taxon>
        <taxon>Myrtales</taxon>
        <taxon>Myrtaceae</taxon>
        <taxon>Myrtoideae</taxon>
        <taxon>Eucalypteae</taxon>
        <taxon>Eucalyptus</taxon>
    </lineage>
</organism>
<name>A0ABD3IZ77_EUCGL</name>
<proteinExistence type="predicted"/>
<evidence type="ECO:0000256" key="1">
    <source>
        <dbReference type="SAM" id="MobiDB-lite"/>
    </source>
</evidence>
<dbReference type="EMBL" id="JBJKBG010000010">
    <property type="protein sequence ID" value="KAL3718583.1"/>
    <property type="molecule type" value="Genomic_DNA"/>
</dbReference>
<sequence>MSSLTYSSSDPSAENGVTSSTTRTSPPCTPPAAPRVPGFCCSQIRAGVRSPWFAVDDDFLVTSLPELSTRWMHCGTRASCHGLLSFKGPRHGTTSLVNPLTREIVPLLSADPLRKQICSHSVGSGMDRLTSQYKILRLSRISAEVLDQGLRSWRAIASVPPSPSLLHEYPLFAAGSFHGGMPKKVVRILSFDISKEEFLPTSCPQLQYPHLIKEYSIRLFPPLPESSLRHLNSLWFYDPATDELRNEHRAGALSARIVCSVTESLLSLVERKG</sequence>
<feature type="region of interest" description="Disordered" evidence="1">
    <location>
        <begin position="1"/>
        <end position="30"/>
    </location>
</feature>
<dbReference type="InterPro" id="IPR017451">
    <property type="entry name" value="F-box-assoc_interact_dom"/>
</dbReference>
<dbReference type="AlphaFoldDB" id="A0ABD3IZ77"/>
<keyword evidence="3" id="KW-1185">Reference proteome</keyword>
<feature type="compositionally biased region" description="Low complexity" evidence="1">
    <location>
        <begin position="17"/>
        <end position="26"/>
    </location>
</feature>